<evidence type="ECO:0000313" key="2">
    <source>
        <dbReference type="Proteomes" id="UP000279457"/>
    </source>
</evidence>
<dbReference type="RefSeq" id="WP_124232993.1">
    <property type="nucleotide sequence ID" value="NZ_RHHM01000006.1"/>
</dbReference>
<sequence>MRELSLQEVSQVNGAGVIQDTLSSVGGKIGNSLYGLISNITIEVPVLGSVSLGSILPDAGASLGSSIGSQIGGTVENLLASIPVIGSWLNSLLGN</sequence>
<organism evidence="1 2">
    <name type="scientific">Erwinia psidii</name>
    <dbReference type="NCBI Taxonomy" id="69224"/>
    <lineage>
        <taxon>Bacteria</taxon>
        <taxon>Pseudomonadati</taxon>
        <taxon>Pseudomonadota</taxon>
        <taxon>Gammaproteobacteria</taxon>
        <taxon>Enterobacterales</taxon>
        <taxon>Erwiniaceae</taxon>
        <taxon>Erwinia</taxon>
    </lineage>
</organism>
<dbReference type="AlphaFoldDB" id="A0A3N6TTE3"/>
<reference evidence="1 2" key="1">
    <citation type="submission" date="2018-10" db="EMBL/GenBank/DDBJ databases">
        <title>Draft genome sequence for the type isolate of Erwinia psidii, agent causal of bacterial blight in guava (Psidium guajava) and wilt and die-back of Eucalyptus spp.</title>
        <authorList>
            <person name="Hermenegildo P.S."/>
            <person name="Santos S.A."/>
            <person name="Guimaraes L.M.S."/>
            <person name="Vidigal P.M.P."/>
            <person name="Pereira I.C."/>
            <person name="Badel J.L."/>
            <person name="Alfenas-Zerbini P."/>
            <person name="Ferreira M.A.S.V."/>
            <person name="Alfenas A.C."/>
        </authorList>
    </citation>
    <scope>NUCLEOTIDE SEQUENCE [LARGE SCALE GENOMIC DNA]</scope>
    <source>
        <strain evidence="1 2">IBSBF 435</strain>
    </source>
</reference>
<dbReference type="EMBL" id="RHHM01000006">
    <property type="protein sequence ID" value="RQM38542.1"/>
    <property type="molecule type" value="Genomic_DNA"/>
</dbReference>
<protein>
    <submittedName>
        <fullName evidence="1">Uncharacterized protein</fullName>
    </submittedName>
</protein>
<name>A0A3N6TTE3_9GAMM</name>
<dbReference type="Proteomes" id="UP000279457">
    <property type="component" value="Unassembled WGS sequence"/>
</dbReference>
<gene>
    <name evidence="1" type="ORF">EB241_10020</name>
</gene>
<proteinExistence type="predicted"/>
<keyword evidence="2" id="KW-1185">Reference proteome</keyword>
<evidence type="ECO:0000313" key="1">
    <source>
        <dbReference type="EMBL" id="RQM38542.1"/>
    </source>
</evidence>
<accession>A0A3N6TTE3</accession>
<comment type="caution">
    <text evidence="1">The sequence shown here is derived from an EMBL/GenBank/DDBJ whole genome shotgun (WGS) entry which is preliminary data.</text>
</comment>
<dbReference type="OrthoDB" id="6637365at2"/>